<comment type="similarity">
    <text evidence="1">Belongs to the glycosyltransferase 2 family.</text>
</comment>
<reference evidence="5 6" key="1">
    <citation type="journal article" date="2019" name="Int. J. Syst. Evol. Microbiol.">
        <title>Rufibacter sediminis sp. nov., isolated from freshwater lake sediment.</title>
        <authorList>
            <person name="Qu J.H."/>
            <person name="Zhang L.J."/>
            <person name="Fu Y.H."/>
            <person name="Li H.F."/>
        </authorList>
    </citation>
    <scope>NUCLEOTIDE SEQUENCE [LARGE SCALE GENOMIC DNA]</scope>
    <source>
        <strain evidence="5 6">H-1</strain>
    </source>
</reference>
<evidence type="ECO:0000256" key="2">
    <source>
        <dbReference type="ARBA" id="ARBA00022676"/>
    </source>
</evidence>
<dbReference type="SUPFAM" id="SSF53448">
    <property type="entry name" value="Nucleotide-diphospho-sugar transferases"/>
    <property type="match status" value="1"/>
</dbReference>
<dbReference type="Gene3D" id="3.90.550.10">
    <property type="entry name" value="Spore Coat Polysaccharide Biosynthesis Protein SpsA, Chain A"/>
    <property type="match status" value="1"/>
</dbReference>
<dbReference type="EMBL" id="JACOAF010000008">
    <property type="protein sequence ID" value="MBC3538714.1"/>
    <property type="molecule type" value="Genomic_DNA"/>
</dbReference>
<evidence type="ECO:0000256" key="1">
    <source>
        <dbReference type="ARBA" id="ARBA00006739"/>
    </source>
</evidence>
<dbReference type="InterPro" id="IPR029044">
    <property type="entry name" value="Nucleotide-diphossugar_trans"/>
</dbReference>
<evidence type="ECO:0000256" key="3">
    <source>
        <dbReference type="ARBA" id="ARBA00022679"/>
    </source>
</evidence>
<comment type="caution">
    <text evidence="5">The sequence shown here is derived from an EMBL/GenBank/DDBJ whole genome shotgun (WGS) entry which is preliminary data.</text>
</comment>
<evidence type="ECO:0000259" key="4">
    <source>
        <dbReference type="Pfam" id="PF00535"/>
    </source>
</evidence>
<accession>A0ABR6VNE5</accession>
<dbReference type="Proteomes" id="UP000659698">
    <property type="component" value="Unassembled WGS sequence"/>
</dbReference>
<protein>
    <submittedName>
        <fullName evidence="5">Glycosyltransferase</fullName>
    </submittedName>
</protein>
<dbReference type="PANTHER" id="PTHR43685:SF5">
    <property type="entry name" value="GLYCOSYLTRANSFERASE EPSE-RELATED"/>
    <property type="match status" value="1"/>
</dbReference>
<keyword evidence="3" id="KW-0808">Transferase</keyword>
<evidence type="ECO:0000313" key="5">
    <source>
        <dbReference type="EMBL" id="MBC3538714.1"/>
    </source>
</evidence>
<dbReference type="InterPro" id="IPR050834">
    <property type="entry name" value="Glycosyltransf_2"/>
</dbReference>
<dbReference type="RefSeq" id="WP_186632917.1">
    <property type="nucleotide sequence ID" value="NZ_JACOAF010000008.1"/>
</dbReference>
<keyword evidence="6" id="KW-1185">Reference proteome</keyword>
<name>A0ABR6VNE5_9BACT</name>
<sequence>MNSYTSKSLPEIDLCVLIPCYNNQEGLIKSLQSIVYKPEKLWVLIVDDGSLMPVQEEAIASTGISFRFHVIRLYKNEGITHALNTGLQWIEDHLQTRFVARLDCGDLCHQERFFKQVKFLDENTQVGLLGSWCEFHNPQTGLKYAYTTPLEHASILSEMHFRNVFIHPTVVFRSELIKETGKYPIEYPYVEDYALFFKMLHKTKGAILNDFLVTCELNPKGISLSNRKEQLFGRRSVVSDYGVFAFKKIAGEFKLLFLSFLPYGLVHLVKSKLS</sequence>
<dbReference type="InterPro" id="IPR001173">
    <property type="entry name" value="Glyco_trans_2-like"/>
</dbReference>
<keyword evidence="2" id="KW-0328">Glycosyltransferase</keyword>
<dbReference type="PANTHER" id="PTHR43685">
    <property type="entry name" value="GLYCOSYLTRANSFERASE"/>
    <property type="match status" value="1"/>
</dbReference>
<organism evidence="5 6">
    <name type="scientific">Rufibacter sediminis</name>
    <dbReference type="NCBI Taxonomy" id="2762756"/>
    <lineage>
        <taxon>Bacteria</taxon>
        <taxon>Pseudomonadati</taxon>
        <taxon>Bacteroidota</taxon>
        <taxon>Cytophagia</taxon>
        <taxon>Cytophagales</taxon>
        <taxon>Hymenobacteraceae</taxon>
        <taxon>Rufibacter</taxon>
    </lineage>
</organism>
<dbReference type="Pfam" id="PF00535">
    <property type="entry name" value="Glycos_transf_2"/>
    <property type="match status" value="1"/>
</dbReference>
<evidence type="ECO:0000313" key="6">
    <source>
        <dbReference type="Proteomes" id="UP000659698"/>
    </source>
</evidence>
<proteinExistence type="inferred from homology"/>
<gene>
    <name evidence="5" type="ORF">H7U12_03415</name>
</gene>
<feature type="domain" description="Glycosyltransferase 2-like" evidence="4">
    <location>
        <begin position="15"/>
        <end position="132"/>
    </location>
</feature>